<organism evidence="3 4">
    <name type="scientific">Aureispira anguillae</name>
    <dbReference type="NCBI Taxonomy" id="2864201"/>
    <lineage>
        <taxon>Bacteria</taxon>
        <taxon>Pseudomonadati</taxon>
        <taxon>Bacteroidota</taxon>
        <taxon>Saprospiria</taxon>
        <taxon>Saprospirales</taxon>
        <taxon>Saprospiraceae</taxon>
        <taxon>Aureispira</taxon>
    </lineage>
</organism>
<evidence type="ECO:0000256" key="1">
    <source>
        <dbReference type="SAM" id="MobiDB-lite"/>
    </source>
</evidence>
<proteinExistence type="predicted"/>
<protein>
    <recommendedName>
        <fullName evidence="5">Outer membrane protein beta-barrel domain-containing protein</fullName>
    </recommendedName>
</protein>
<evidence type="ECO:0000313" key="3">
    <source>
        <dbReference type="EMBL" id="BDS12116.1"/>
    </source>
</evidence>
<dbReference type="RefSeq" id="WP_264793229.1">
    <property type="nucleotide sequence ID" value="NZ_AP026867.1"/>
</dbReference>
<dbReference type="EMBL" id="AP026867">
    <property type="protein sequence ID" value="BDS12116.1"/>
    <property type="molecule type" value="Genomic_DNA"/>
</dbReference>
<accession>A0A916DUB7</accession>
<gene>
    <name evidence="3" type="ORF">AsAng_0028310</name>
</gene>
<dbReference type="KEGG" id="aup:AsAng_0028310"/>
<sequence length="323" mass="35985">MKKKILLALLVLSVLSTQAQDDDNAPLTGKKGQAVLPTKGDIGLGINMIPFFYWLGNSFNGTSNNTYASDDKFFSIFGNAVIIGKYMLTDKSALRLAWGINFGHSEKEKYVRDDASNLPNAMVKDVRSLDWSRASLAIGYEMRKGKRRLQGFFGGDIRLTYNQNSDFRYSYGNGYSLANIVPTSYNWGNNINGNRRKTMDTGLNVLGVGLRAFVGAEYFFAPKVCIGAEFGWGVMYRHTLAVTVTEEYYEPSTEQIISENVYTPAINSFSAGIDNLDGTVYLMFYFDSRGNGKGGAKNKTAKKKTSKKEQEKKIKPFSGNNRF</sequence>
<evidence type="ECO:0000313" key="4">
    <source>
        <dbReference type="Proteomes" id="UP001060919"/>
    </source>
</evidence>
<keyword evidence="4" id="KW-1185">Reference proteome</keyword>
<reference evidence="3" key="1">
    <citation type="submission" date="2022-09" db="EMBL/GenBank/DDBJ databases">
        <title>Aureispira anguillicida sp. nov., isolated from Leptocephalus of Japanese eel Anguilla japonica.</title>
        <authorList>
            <person name="Yuasa K."/>
            <person name="Mekata T."/>
            <person name="Ikunari K."/>
        </authorList>
    </citation>
    <scope>NUCLEOTIDE SEQUENCE</scope>
    <source>
        <strain evidence="3">EL160426</strain>
    </source>
</reference>
<feature type="chain" id="PRO_5038000214" description="Outer membrane protein beta-barrel domain-containing protein" evidence="2">
    <location>
        <begin position="20"/>
        <end position="323"/>
    </location>
</feature>
<feature type="region of interest" description="Disordered" evidence="1">
    <location>
        <begin position="292"/>
        <end position="323"/>
    </location>
</feature>
<keyword evidence="2" id="KW-0732">Signal</keyword>
<evidence type="ECO:0000256" key="2">
    <source>
        <dbReference type="SAM" id="SignalP"/>
    </source>
</evidence>
<name>A0A916DUB7_9BACT</name>
<feature type="signal peptide" evidence="2">
    <location>
        <begin position="1"/>
        <end position="19"/>
    </location>
</feature>
<evidence type="ECO:0008006" key="5">
    <source>
        <dbReference type="Google" id="ProtNLM"/>
    </source>
</evidence>
<dbReference type="AlphaFoldDB" id="A0A916DUB7"/>
<dbReference type="Proteomes" id="UP001060919">
    <property type="component" value="Chromosome"/>
</dbReference>